<evidence type="ECO:0000313" key="3">
    <source>
        <dbReference type="EMBL" id="CAI6334515.1"/>
    </source>
</evidence>
<evidence type="ECO:0000259" key="2">
    <source>
        <dbReference type="Pfam" id="PF02037"/>
    </source>
</evidence>
<feature type="compositionally biased region" description="Polar residues" evidence="1">
    <location>
        <begin position="1071"/>
        <end position="1104"/>
    </location>
</feature>
<accession>A0A9W4UEM0</accession>
<feature type="compositionally biased region" description="Polar residues" evidence="1">
    <location>
        <begin position="1134"/>
        <end position="1152"/>
    </location>
</feature>
<dbReference type="Gene3D" id="1.10.720.30">
    <property type="entry name" value="SAP domain"/>
    <property type="match status" value="1"/>
</dbReference>
<gene>
    <name evidence="3" type="ORF">PDIGIT_LOCUS7576</name>
</gene>
<name>A0A9W4UEM0_9PLEO</name>
<keyword evidence="4" id="KW-1185">Reference proteome</keyword>
<feature type="compositionally biased region" description="Basic residues" evidence="1">
    <location>
        <begin position="1334"/>
        <end position="1352"/>
    </location>
</feature>
<evidence type="ECO:0000256" key="1">
    <source>
        <dbReference type="SAM" id="MobiDB-lite"/>
    </source>
</evidence>
<feature type="region of interest" description="Disordered" evidence="1">
    <location>
        <begin position="1184"/>
        <end position="1278"/>
    </location>
</feature>
<proteinExistence type="predicted"/>
<dbReference type="OrthoDB" id="3944206at2759"/>
<sequence length="1379" mass="155669">MAPVNIPQGGTLWDRFLRLDDPDQLRTQTRRTLLQGRHPDQTYINELIDRPRNYDIRRRILLYAGRQAAASFRIAIPKNETEVQEIADSAVFYEPFNYWDWVGHYYHFASREAPRDHSGLTSSRKRRLLWERERTFFKKDDNYPGTERQKWRHIRHYHPTPPQQWDSFKSQVERHENKRSAVTRLALAGWMDGGDLDWVVKNLHNLRFLDLSLINSEFLLNRLEDESPLDSQMKLFPSSDNRVRTLAQLLRQLDWLGIPDSRCIDAEFRNILKECTNLQTLSVRGLYDGDFDSRLNYHHENVYFFTQWVVDIIPDSVLNLELRVAIGFMPLLLKYIRKSKPHVKRVGIDLGAWVQMYPFRFQSRKPLKDLQIGEKAQDAAQTAVDAVATFPYVENVNIPSVREIIHSSNGDVIAAHRRTIDAISQVSRDDNSSFFCDKSGTPFDPRVANTSECDGKCNIDGIHEELDGRNRATTLSRMLRKLHHAFTSVEHIEPYALQPEAKARSTDPLNPFTLVQERTYTHEDHGSNFDGQLTEEIYRWLGAYLKWQPVFDWDRLFNVHRVEEYEDVDARDSPVPEQLERVTFCFQIMNKAKIPVHILIGRRDPRRSSCYWGWPYTEQDWRAKLEEDEGNSIFTGNLHLAAPYVNTLSVFYDIRNPLDRDRLAELEGIESEEKLPGNCPKRKCPWDDDRPCPFGRLHSLGPSTQTRASKSAIAPEVKLAPMFEGDPPPGKIPDLHSHGDQDPDHHGRSMHGVARNAVFAREMYGWHRFWNTMASQFTGLTMLRVRMPQYFDRIWSYRLARLLKPEIGWEAILYTNEVEHAQTELDLIEKAGGDSLRPEKFRHEKLMQKWSAGPFVRRTWVWREYSPGEKGTDFDPAPRKRQNWGYRVGAYFKTDIDSLEKAQADKAKKLAQRCANIEGGRLDELFIDPSQGPGSTRQAQQAGVTQPSFTFPPISSVYVQHLRNIAGDQYRAILQQYATIVEESPHHASHLSLMLRRYASRPPPYHTIFRRPDNLYVEDIGLVPDQVSDNESTSDSPPGQNDTASTATASAQGPTVPTGPPPGGNAPTQTSTAPNAPPTSEENTNGSVQSTSAEIPDSQNQSAEPTEDELEPPENPKSPRKRIPDNEGDDAINMKTSTVESVSITQAASQLENPEAFDPGTAAIAVTQTTVHASQRTATTAAIIRTAASLRSPRKKPGKAAKGTVASGGTDARLTTTADADESGKKKPKTTVTRGREATDSGSNDPPPPARSTSAKAPTRRGAGRPVNSGDPEIDNSQYATETVAVLKQRLASRSLTAKGNKPDLIKALIEDDKAHQGGGNGTASGSGSEGGTSRKRGAKRGKKGAQKRRKKNAGDGYVEDTREEEEEEDDDDDDDGNE</sequence>
<evidence type="ECO:0000313" key="4">
    <source>
        <dbReference type="Proteomes" id="UP001152607"/>
    </source>
</evidence>
<dbReference type="InterPro" id="IPR036361">
    <property type="entry name" value="SAP_dom_sf"/>
</dbReference>
<feature type="compositionally biased region" description="Acidic residues" evidence="1">
    <location>
        <begin position="1358"/>
        <end position="1379"/>
    </location>
</feature>
<feature type="region of interest" description="Disordered" evidence="1">
    <location>
        <begin position="724"/>
        <end position="749"/>
    </location>
</feature>
<dbReference type="EMBL" id="CAOQHR010000005">
    <property type="protein sequence ID" value="CAI6334515.1"/>
    <property type="molecule type" value="Genomic_DNA"/>
</dbReference>
<protein>
    <recommendedName>
        <fullName evidence="2">SAP domain-containing protein</fullName>
    </recommendedName>
</protein>
<comment type="caution">
    <text evidence="3">The sequence shown here is derived from an EMBL/GenBank/DDBJ whole genome shotgun (WGS) entry which is preliminary data.</text>
</comment>
<feature type="compositionally biased region" description="Basic and acidic residues" evidence="1">
    <location>
        <begin position="733"/>
        <end position="747"/>
    </location>
</feature>
<dbReference type="Proteomes" id="UP001152607">
    <property type="component" value="Unassembled WGS sequence"/>
</dbReference>
<feature type="compositionally biased region" description="Polar residues" evidence="1">
    <location>
        <begin position="1027"/>
        <end position="1052"/>
    </location>
</feature>
<feature type="region of interest" description="Disordered" evidence="1">
    <location>
        <begin position="1308"/>
        <end position="1379"/>
    </location>
</feature>
<feature type="compositionally biased region" description="Gly residues" evidence="1">
    <location>
        <begin position="1317"/>
        <end position="1331"/>
    </location>
</feature>
<dbReference type="InterPro" id="IPR003034">
    <property type="entry name" value="SAP_dom"/>
</dbReference>
<organism evidence="3 4">
    <name type="scientific">Periconia digitata</name>
    <dbReference type="NCBI Taxonomy" id="1303443"/>
    <lineage>
        <taxon>Eukaryota</taxon>
        <taxon>Fungi</taxon>
        <taxon>Dikarya</taxon>
        <taxon>Ascomycota</taxon>
        <taxon>Pezizomycotina</taxon>
        <taxon>Dothideomycetes</taxon>
        <taxon>Pleosporomycetidae</taxon>
        <taxon>Pleosporales</taxon>
        <taxon>Massarineae</taxon>
        <taxon>Periconiaceae</taxon>
        <taxon>Periconia</taxon>
    </lineage>
</organism>
<feature type="region of interest" description="Disordered" evidence="1">
    <location>
        <begin position="1025"/>
        <end position="1156"/>
    </location>
</feature>
<dbReference type="Pfam" id="PF02037">
    <property type="entry name" value="SAP"/>
    <property type="match status" value="1"/>
</dbReference>
<feature type="domain" description="SAP" evidence="2">
    <location>
        <begin position="1283"/>
        <end position="1313"/>
    </location>
</feature>
<reference evidence="3" key="1">
    <citation type="submission" date="2023-01" db="EMBL/GenBank/DDBJ databases">
        <authorList>
            <person name="Van Ghelder C."/>
            <person name="Rancurel C."/>
        </authorList>
    </citation>
    <scope>NUCLEOTIDE SEQUENCE</scope>
    <source>
        <strain evidence="3">CNCM I-4278</strain>
    </source>
</reference>